<organism evidence="2 3">
    <name type="scientific">Actinomadura livida</name>
    <dbReference type="NCBI Taxonomy" id="79909"/>
    <lineage>
        <taxon>Bacteria</taxon>
        <taxon>Bacillati</taxon>
        <taxon>Actinomycetota</taxon>
        <taxon>Actinomycetes</taxon>
        <taxon>Streptosporangiales</taxon>
        <taxon>Thermomonosporaceae</taxon>
        <taxon>Actinomadura</taxon>
    </lineage>
</organism>
<comment type="caution">
    <text evidence="2">The sequence shown here is derived from an EMBL/GenBank/DDBJ whole genome shotgun (WGS) entry which is preliminary data.</text>
</comment>
<dbReference type="SUPFAM" id="SSF109854">
    <property type="entry name" value="DinB/YfiT-like putative metalloenzymes"/>
    <property type="match status" value="1"/>
</dbReference>
<accession>A0ABN1DX99</accession>
<evidence type="ECO:0000256" key="1">
    <source>
        <dbReference type="SAM" id="MobiDB-lite"/>
    </source>
</evidence>
<name>A0ABN1DX99_9ACTN</name>
<dbReference type="EMBL" id="BAAAHD010000016">
    <property type="protein sequence ID" value="GAA0554676.1"/>
    <property type="molecule type" value="Genomic_DNA"/>
</dbReference>
<dbReference type="NCBIfam" id="TIGR03085">
    <property type="entry name" value="TIGR03085 family metal-binding protein"/>
    <property type="match status" value="1"/>
</dbReference>
<dbReference type="InterPro" id="IPR034660">
    <property type="entry name" value="DinB/YfiT-like"/>
</dbReference>
<gene>
    <name evidence="2" type="ORF">GCM10009546_15740</name>
</gene>
<dbReference type="Proteomes" id="UP001501427">
    <property type="component" value="Unassembled WGS sequence"/>
</dbReference>
<feature type="region of interest" description="Disordered" evidence="1">
    <location>
        <begin position="1"/>
        <end position="26"/>
    </location>
</feature>
<dbReference type="NCBIfam" id="TIGR03083">
    <property type="entry name" value="maleylpyruvate isomerase family mycothiol-dependent enzyme"/>
    <property type="match status" value="1"/>
</dbReference>
<sequence length="284" mass="30940">MARRLLDHGGGPWTAPRERGSGGSAGLDMPTIRYPLLIPGISVAFYDRAMSTPEDGQAPAAPDPSSSADPVRRERLLLAAALAEAGPDAATKCAGWDARDLTAHLVVRERRPDAAPGILLPPLSGYTERVRRRTARAVPFDRLVERFREGPPKTSPYALPGVDKIANGVEFFVHHEDVLRARPDWEPRDISPELEELLWRRIRIARLVLRKVHVEVTLVQPDGRSLRVSGRGRSARGAASGGVRVHGPVGELVLWALGRRDVARVRVTGDTGAVKALTETGWSL</sequence>
<evidence type="ECO:0008006" key="4">
    <source>
        <dbReference type="Google" id="ProtNLM"/>
    </source>
</evidence>
<keyword evidence="3" id="KW-1185">Reference proteome</keyword>
<dbReference type="InterPro" id="IPR017519">
    <property type="entry name" value="CHP03085"/>
</dbReference>
<evidence type="ECO:0000313" key="3">
    <source>
        <dbReference type="Proteomes" id="UP001501427"/>
    </source>
</evidence>
<evidence type="ECO:0000313" key="2">
    <source>
        <dbReference type="EMBL" id="GAA0554676.1"/>
    </source>
</evidence>
<protein>
    <recommendedName>
        <fullName evidence="4">TIGR03085 family protein</fullName>
    </recommendedName>
</protein>
<dbReference type="InterPro" id="IPR017517">
    <property type="entry name" value="Maleyloyr_isom"/>
</dbReference>
<proteinExistence type="predicted"/>
<reference evidence="2 3" key="1">
    <citation type="journal article" date="2019" name="Int. J. Syst. Evol. Microbiol.">
        <title>The Global Catalogue of Microorganisms (GCM) 10K type strain sequencing project: providing services to taxonomists for standard genome sequencing and annotation.</title>
        <authorList>
            <consortium name="The Broad Institute Genomics Platform"/>
            <consortium name="The Broad Institute Genome Sequencing Center for Infectious Disease"/>
            <person name="Wu L."/>
            <person name="Ma J."/>
        </authorList>
    </citation>
    <scope>NUCLEOTIDE SEQUENCE [LARGE SCALE GENOMIC DNA]</scope>
    <source>
        <strain evidence="2 3">JCM 10667</strain>
    </source>
</reference>